<protein>
    <recommendedName>
        <fullName evidence="2">14-3-3 domain-containing protein</fullName>
    </recommendedName>
</protein>
<feature type="non-terminal residue" evidence="3">
    <location>
        <position position="72"/>
    </location>
</feature>
<reference evidence="3" key="1">
    <citation type="submission" date="2022-04" db="EMBL/GenBank/DDBJ databases">
        <title>A functionally conserved STORR gene fusion in Papaver species that diverged 16.8 million years ago.</title>
        <authorList>
            <person name="Catania T."/>
        </authorList>
    </citation>
    <scope>NUCLEOTIDE SEQUENCE</scope>
    <source>
        <strain evidence="3">S-188037</strain>
    </source>
</reference>
<dbReference type="Gene3D" id="1.20.190.20">
    <property type="entry name" value="14-3-3 domain"/>
    <property type="match status" value="1"/>
</dbReference>
<comment type="similarity">
    <text evidence="1">Belongs to the 14-3-3 family.</text>
</comment>
<dbReference type="InterPro" id="IPR036815">
    <property type="entry name" value="14-3-3_dom_sf"/>
</dbReference>
<dbReference type="Proteomes" id="UP001202328">
    <property type="component" value="Unassembled WGS sequence"/>
</dbReference>
<dbReference type="SUPFAM" id="SSF48445">
    <property type="entry name" value="14-3-3 protein"/>
    <property type="match status" value="1"/>
</dbReference>
<evidence type="ECO:0000313" key="3">
    <source>
        <dbReference type="EMBL" id="KAI3939424.1"/>
    </source>
</evidence>
<name>A0AAD4T5V8_9MAGN</name>
<gene>
    <name evidence="3" type="ORF">MKW98_022292</name>
</gene>
<feature type="domain" description="14-3-3" evidence="2">
    <location>
        <begin position="1"/>
        <end position="72"/>
    </location>
</feature>
<keyword evidence="4" id="KW-1185">Reference proteome</keyword>
<sequence>KGDYGRYLTEFKSCSDRKKDAESTMLAYKSAQDIASAKLSLTHPIRLGLALSLSVFYYESQNSPDHACTLAK</sequence>
<dbReference type="Pfam" id="PF00244">
    <property type="entry name" value="14-3-3"/>
    <property type="match status" value="1"/>
</dbReference>
<accession>A0AAD4T5V8</accession>
<proteinExistence type="inferred from homology"/>
<organism evidence="3 4">
    <name type="scientific">Papaver atlanticum</name>
    <dbReference type="NCBI Taxonomy" id="357466"/>
    <lineage>
        <taxon>Eukaryota</taxon>
        <taxon>Viridiplantae</taxon>
        <taxon>Streptophyta</taxon>
        <taxon>Embryophyta</taxon>
        <taxon>Tracheophyta</taxon>
        <taxon>Spermatophyta</taxon>
        <taxon>Magnoliopsida</taxon>
        <taxon>Ranunculales</taxon>
        <taxon>Papaveraceae</taxon>
        <taxon>Papaveroideae</taxon>
        <taxon>Papaver</taxon>
    </lineage>
</organism>
<dbReference type="InterPro" id="IPR000308">
    <property type="entry name" value="14-3-3"/>
</dbReference>
<comment type="caution">
    <text evidence="3">The sequence shown here is derived from an EMBL/GenBank/DDBJ whole genome shotgun (WGS) entry which is preliminary data.</text>
</comment>
<dbReference type="AlphaFoldDB" id="A0AAD4T5V8"/>
<evidence type="ECO:0000313" key="4">
    <source>
        <dbReference type="Proteomes" id="UP001202328"/>
    </source>
</evidence>
<dbReference type="EMBL" id="JAJJMB010005364">
    <property type="protein sequence ID" value="KAI3939424.1"/>
    <property type="molecule type" value="Genomic_DNA"/>
</dbReference>
<evidence type="ECO:0000256" key="1">
    <source>
        <dbReference type="ARBA" id="ARBA00006141"/>
    </source>
</evidence>
<dbReference type="PANTHER" id="PTHR18860">
    <property type="entry name" value="14-3-3 PROTEIN"/>
    <property type="match status" value="1"/>
</dbReference>
<dbReference type="PRINTS" id="PR00305">
    <property type="entry name" value="1433ZETA"/>
</dbReference>
<dbReference type="InterPro" id="IPR023410">
    <property type="entry name" value="14-3-3_domain"/>
</dbReference>
<evidence type="ECO:0000259" key="2">
    <source>
        <dbReference type="Pfam" id="PF00244"/>
    </source>
</evidence>